<dbReference type="InterPro" id="IPR004107">
    <property type="entry name" value="Integrase_SAM-like_N"/>
</dbReference>
<dbReference type="AlphaFoldDB" id="A0A2W4WED5"/>
<dbReference type="GO" id="GO:0015074">
    <property type="term" value="P:DNA integration"/>
    <property type="evidence" value="ECO:0007669"/>
    <property type="project" value="InterPro"/>
</dbReference>
<protein>
    <submittedName>
        <fullName evidence="3">Integrase</fullName>
    </submittedName>
</protein>
<sequence>MQPESRPKKLLDQVRDAIRLKHYSYRTEQTYVQWVRRYILFHDKRHPKDMGVGACHPF</sequence>
<gene>
    <name evidence="3" type="ORF">DCF17_07640</name>
</gene>
<feature type="domain" description="Integrase SAM-like N-terminal" evidence="2">
    <location>
        <begin position="10"/>
        <end position="51"/>
    </location>
</feature>
<accession>A0A2W4WED5</accession>
<organism evidence="3 4">
    <name type="scientific">Shackletoniella antarctica</name>
    <dbReference type="NCBI Taxonomy" id="268115"/>
    <lineage>
        <taxon>Bacteria</taxon>
        <taxon>Bacillati</taxon>
        <taxon>Cyanobacteriota</taxon>
        <taxon>Cyanophyceae</taxon>
        <taxon>Oculatellales</taxon>
        <taxon>Oculatellaceae</taxon>
        <taxon>Shackletoniella</taxon>
    </lineage>
</organism>
<evidence type="ECO:0000313" key="3">
    <source>
        <dbReference type="EMBL" id="PZO42850.1"/>
    </source>
</evidence>
<evidence type="ECO:0000313" key="4">
    <source>
        <dbReference type="Proteomes" id="UP000249081"/>
    </source>
</evidence>
<name>A0A2W4WED5_9CYAN</name>
<dbReference type="InterPro" id="IPR010998">
    <property type="entry name" value="Integrase_recombinase_N"/>
</dbReference>
<dbReference type="Pfam" id="PF13495">
    <property type="entry name" value="Phage_int_SAM_4"/>
    <property type="match status" value="1"/>
</dbReference>
<evidence type="ECO:0000256" key="1">
    <source>
        <dbReference type="ARBA" id="ARBA00023125"/>
    </source>
</evidence>
<evidence type="ECO:0000259" key="2">
    <source>
        <dbReference type="Pfam" id="PF13495"/>
    </source>
</evidence>
<reference evidence="3 4" key="2">
    <citation type="submission" date="2018-06" db="EMBL/GenBank/DDBJ databases">
        <title>Metagenomic assembly of (sub)arctic Cyanobacteria and their associated microbiome from non-axenic cultures.</title>
        <authorList>
            <person name="Baurain D."/>
        </authorList>
    </citation>
    <scope>NUCLEOTIDE SEQUENCE [LARGE SCALE GENOMIC DNA]</scope>
    <source>
        <strain evidence="3">ULC041bin1</strain>
    </source>
</reference>
<dbReference type="Gene3D" id="1.10.150.130">
    <property type="match status" value="1"/>
</dbReference>
<dbReference type="GO" id="GO:0003677">
    <property type="term" value="F:DNA binding"/>
    <property type="evidence" value="ECO:0007669"/>
    <property type="project" value="UniProtKB-KW"/>
</dbReference>
<dbReference type="Proteomes" id="UP000249081">
    <property type="component" value="Unassembled WGS sequence"/>
</dbReference>
<proteinExistence type="predicted"/>
<comment type="caution">
    <text evidence="3">The sequence shown here is derived from an EMBL/GenBank/DDBJ whole genome shotgun (WGS) entry which is preliminary data.</text>
</comment>
<dbReference type="EMBL" id="QBMN01000040">
    <property type="protein sequence ID" value="PZO42850.1"/>
    <property type="molecule type" value="Genomic_DNA"/>
</dbReference>
<keyword evidence="1" id="KW-0238">DNA-binding</keyword>
<reference evidence="4" key="1">
    <citation type="submission" date="2018-04" db="EMBL/GenBank/DDBJ databases">
        <authorList>
            <person name="Cornet L."/>
        </authorList>
    </citation>
    <scope>NUCLEOTIDE SEQUENCE [LARGE SCALE GENOMIC DNA]</scope>
</reference>